<keyword evidence="2" id="KW-0472">Membrane</keyword>
<evidence type="ECO:0000256" key="1">
    <source>
        <dbReference type="SAM" id="MobiDB-lite"/>
    </source>
</evidence>
<gene>
    <name evidence="5" type="primary">Aste57867_25020</name>
    <name evidence="4" type="ORF">As57867_024942</name>
    <name evidence="5" type="ORF">ASTE57867_25020</name>
</gene>
<reference evidence="5 6" key="1">
    <citation type="submission" date="2019-03" db="EMBL/GenBank/DDBJ databases">
        <authorList>
            <person name="Gaulin E."/>
            <person name="Dumas B."/>
        </authorList>
    </citation>
    <scope>NUCLEOTIDE SEQUENCE [LARGE SCALE GENOMIC DNA]</scope>
    <source>
        <strain evidence="5">CBS 568.67</strain>
    </source>
</reference>
<keyword evidence="2" id="KW-1133">Transmembrane helix</keyword>
<dbReference type="EMBL" id="CAADRA010007506">
    <property type="protein sequence ID" value="VFU01651.1"/>
    <property type="molecule type" value="Genomic_DNA"/>
</dbReference>
<sequence length="226" mass="23387">MQLLFLLLVCATAAAGPCPLSPPCVDVNGGTYCYEKKTQGCCWGKVFDLVATDNTTGNALNQTCCATANFNSPVLCQVPAIINASAATSTPTPVQPASTPTPTTLVPSTPTSTSSTQITAEPSSSSLSTNMPPFQPPAPSSTPPFDGHNSPSSNSSMDRAESSSSTWIFVVSILGGVFLVAGAAFCFVRRRCRGAGYAANNAGDDEPSEEAFKMAQLASPRHINEV</sequence>
<evidence type="ECO:0000256" key="2">
    <source>
        <dbReference type="SAM" id="Phobius"/>
    </source>
</evidence>
<keyword evidence="2" id="KW-0812">Transmembrane</keyword>
<keyword evidence="6" id="KW-1185">Reference proteome</keyword>
<dbReference type="EMBL" id="VJMH01007480">
    <property type="protein sequence ID" value="KAF0682885.1"/>
    <property type="molecule type" value="Genomic_DNA"/>
</dbReference>
<feature type="transmembrane region" description="Helical" evidence="2">
    <location>
        <begin position="167"/>
        <end position="188"/>
    </location>
</feature>
<feature type="compositionally biased region" description="Polar residues" evidence="1">
    <location>
        <begin position="149"/>
        <end position="159"/>
    </location>
</feature>
<dbReference type="Proteomes" id="UP000332933">
    <property type="component" value="Unassembled WGS sequence"/>
</dbReference>
<proteinExistence type="predicted"/>
<feature type="compositionally biased region" description="Pro residues" evidence="1">
    <location>
        <begin position="133"/>
        <end position="142"/>
    </location>
</feature>
<name>A0A485LTE2_9STRA</name>
<feature type="compositionally biased region" description="Polar residues" evidence="1">
    <location>
        <begin position="117"/>
        <end position="131"/>
    </location>
</feature>
<dbReference type="AlphaFoldDB" id="A0A485LTE2"/>
<evidence type="ECO:0000313" key="6">
    <source>
        <dbReference type="Proteomes" id="UP000332933"/>
    </source>
</evidence>
<evidence type="ECO:0000313" key="4">
    <source>
        <dbReference type="EMBL" id="KAF0682885.1"/>
    </source>
</evidence>
<evidence type="ECO:0000256" key="3">
    <source>
        <dbReference type="SAM" id="SignalP"/>
    </source>
</evidence>
<feature type="signal peptide" evidence="3">
    <location>
        <begin position="1"/>
        <end position="15"/>
    </location>
</feature>
<evidence type="ECO:0000313" key="5">
    <source>
        <dbReference type="EMBL" id="VFU01651.1"/>
    </source>
</evidence>
<keyword evidence="3" id="KW-0732">Signal</keyword>
<protein>
    <submittedName>
        <fullName evidence="5">Aste57867_25020 protein</fullName>
    </submittedName>
</protein>
<feature type="region of interest" description="Disordered" evidence="1">
    <location>
        <begin position="88"/>
        <end position="159"/>
    </location>
</feature>
<feature type="compositionally biased region" description="Low complexity" evidence="1">
    <location>
        <begin position="96"/>
        <end position="116"/>
    </location>
</feature>
<accession>A0A485LTE2</accession>
<reference evidence="4" key="2">
    <citation type="submission" date="2019-06" db="EMBL/GenBank/DDBJ databases">
        <title>Genomics analysis of Aphanomyces spp. identifies a new class of oomycete effector associated with host adaptation.</title>
        <authorList>
            <person name="Gaulin E."/>
        </authorList>
    </citation>
    <scope>NUCLEOTIDE SEQUENCE</scope>
    <source>
        <strain evidence="4">CBS 578.67</strain>
    </source>
</reference>
<feature type="chain" id="PRO_5036116677" evidence="3">
    <location>
        <begin position="16"/>
        <end position="226"/>
    </location>
</feature>
<organism evidence="5 6">
    <name type="scientific">Aphanomyces stellatus</name>
    <dbReference type="NCBI Taxonomy" id="120398"/>
    <lineage>
        <taxon>Eukaryota</taxon>
        <taxon>Sar</taxon>
        <taxon>Stramenopiles</taxon>
        <taxon>Oomycota</taxon>
        <taxon>Saprolegniomycetes</taxon>
        <taxon>Saprolegniales</taxon>
        <taxon>Verrucalvaceae</taxon>
        <taxon>Aphanomyces</taxon>
    </lineage>
</organism>